<dbReference type="Proteomes" id="UP000828390">
    <property type="component" value="Unassembled WGS sequence"/>
</dbReference>
<reference evidence="2" key="2">
    <citation type="submission" date="2020-11" db="EMBL/GenBank/DDBJ databases">
        <authorList>
            <person name="McCartney M.A."/>
            <person name="Auch B."/>
            <person name="Kono T."/>
            <person name="Mallez S."/>
            <person name="Becker A."/>
            <person name="Gohl D.M."/>
            <person name="Silverstein K.A.T."/>
            <person name="Koren S."/>
            <person name="Bechman K.B."/>
            <person name="Herman A."/>
            <person name="Abrahante J.E."/>
            <person name="Garbe J."/>
        </authorList>
    </citation>
    <scope>NUCLEOTIDE SEQUENCE</scope>
    <source>
        <strain evidence="2">Duluth1</strain>
        <tissue evidence="2">Whole animal</tissue>
    </source>
</reference>
<name>A0A9D4MT05_DREPO</name>
<keyword evidence="3" id="KW-1185">Reference proteome</keyword>
<feature type="coiled-coil region" evidence="1">
    <location>
        <begin position="31"/>
        <end position="58"/>
    </location>
</feature>
<keyword evidence="1" id="KW-0175">Coiled coil</keyword>
<accession>A0A9D4MT05</accession>
<sequence length="65" mass="7582">MESRVESSSPTPGDLRSSDFWNLIKERDGLILLQSQKIETLERTVHKLQQENADLRRNMVKTEPE</sequence>
<dbReference type="EMBL" id="JAIWYP010000001">
    <property type="protein sequence ID" value="KAH3881259.1"/>
    <property type="molecule type" value="Genomic_DNA"/>
</dbReference>
<protein>
    <submittedName>
        <fullName evidence="2">Uncharacterized protein</fullName>
    </submittedName>
</protein>
<organism evidence="2 3">
    <name type="scientific">Dreissena polymorpha</name>
    <name type="common">Zebra mussel</name>
    <name type="synonym">Mytilus polymorpha</name>
    <dbReference type="NCBI Taxonomy" id="45954"/>
    <lineage>
        <taxon>Eukaryota</taxon>
        <taxon>Metazoa</taxon>
        <taxon>Spiralia</taxon>
        <taxon>Lophotrochozoa</taxon>
        <taxon>Mollusca</taxon>
        <taxon>Bivalvia</taxon>
        <taxon>Autobranchia</taxon>
        <taxon>Heteroconchia</taxon>
        <taxon>Euheterodonta</taxon>
        <taxon>Imparidentia</taxon>
        <taxon>Neoheterodontei</taxon>
        <taxon>Myida</taxon>
        <taxon>Dreissenoidea</taxon>
        <taxon>Dreissenidae</taxon>
        <taxon>Dreissena</taxon>
    </lineage>
</organism>
<feature type="non-terminal residue" evidence="2">
    <location>
        <position position="65"/>
    </location>
</feature>
<evidence type="ECO:0000256" key="1">
    <source>
        <dbReference type="SAM" id="Coils"/>
    </source>
</evidence>
<proteinExistence type="predicted"/>
<reference evidence="2" key="1">
    <citation type="journal article" date="2019" name="bioRxiv">
        <title>The Genome of the Zebra Mussel, Dreissena polymorpha: A Resource for Invasive Species Research.</title>
        <authorList>
            <person name="McCartney M.A."/>
            <person name="Auch B."/>
            <person name="Kono T."/>
            <person name="Mallez S."/>
            <person name="Zhang Y."/>
            <person name="Obille A."/>
            <person name="Becker A."/>
            <person name="Abrahante J.E."/>
            <person name="Garbe J."/>
            <person name="Badalamenti J.P."/>
            <person name="Herman A."/>
            <person name="Mangelson H."/>
            <person name="Liachko I."/>
            <person name="Sullivan S."/>
            <person name="Sone E.D."/>
            <person name="Koren S."/>
            <person name="Silverstein K.A.T."/>
            <person name="Beckman K.B."/>
            <person name="Gohl D.M."/>
        </authorList>
    </citation>
    <scope>NUCLEOTIDE SEQUENCE</scope>
    <source>
        <strain evidence="2">Duluth1</strain>
        <tissue evidence="2">Whole animal</tissue>
    </source>
</reference>
<evidence type="ECO:0000313" key="2">
    <source>
        <dbReference type="EMBL" id="KAH3881259.1"/>
    </source>
</evidence>
<dbReference type="AlphaFoldDB" id="A0A9D4MT05"/>
<gene>
    <name evidence="2" type="ORF">DPMN_005183</name>
</gene>
<comment type="caution">
    <text evidence="2">The sequence shown here is derived from an EMBL/GenBank/DDBJ whole genome shotgun (WGS) entry which is preliminary data.</text>
</comment>
<evidence type="ECO:0000313" key="3">
    <source>
        <dbReference type="Proteomes" id="UP000828390"/>
    </source>
</evidence>